<proteinExistence type="predicted"/>
<organism evidence="1 2">
    <name type="scientific">Quercus suber</name>
    <name type="common">Cork oak</name>
    <dbReference type="NCBI Taxonomy" id="58331"/>
    <lineage>
        <taxon>Eukaryota</taxon>
        <taxon>Viridiplantae</taxon>
        <taxon>Streptophyta</taxon>
        <taxon>Embryophyta</taxon>
        <taxon>Tracheophyta</taxon>
        <taxon>Spermatophyta</taxon>
        <taxon>Magnoliopsida</taxon>
        <taxon>eudicotyledons</taxon>
        <taxon>Gunneridae</taxon>
        <taxon>Pentapetalae</taxon>
        <taxon>rosids</taxon>
        <taxon>fabids</taxon>
        <taxon>Fagales</taxon>
        <taxon>Fagaceae</taxon>
        <taxon>Quercus</taxon>
    </lineage>
</organism>
<sequence length="93" mass="10849">MQTLFNSTEGLASCPPENRRLWVWRFIFDEALAMGASNILHLLMIISFISIMEIYILVILFIYLFGSLTIHTCSFFHIASSGYYFIYSYRCSQ</sequence>
<comment type="caution">
    <text evidence="1">The sequence shown here is derived from an EMBL/GenBank/DDBJ whole genome shotgun (WGS) entry which is preliminary data.</text>
</comment>
<keyword evidence="2" id="KW-1185">Reference proteome</keyword>
<evidence type="ECO:0000313" key="1">
    <source>
        <dbReference type="EMBL" id="KAK7855862.1"/>
    </source>
</evidence>
<accession>A0AAW0LXD7</accession>
<dbReference type="Proteomes" id="UP000237347">
    <property type="component" value="Unassembled WGS sequence"/>
</dbReference>
<gene>
    <name evidence="1" type="ORF">CFP56_025935</name>
</gene>
<reference evidence="1 2" key="1">
    <citation type="journal article" date="2018" name="Sci. Data">
        <title>The draft genome sequence of cork oak.</title>
        <authorList>
            <person name="Ramos A.M."/>
            <person name="Usie A."/>
            <person name="Barbosa P."/>
            <person name="Barros P.M."/>
            <person name="Capote T."/>
            <person name="Chaves I."/>
            <person name="Simoes F."/>
            <person name="Abreu I."/>
            <person name="Carrasquinho I."/>
            <person name="Faro C."/>
            <person name="Guimaraes J.B."/>
            <person name="Mendonca D."/>
            <person name="Nobrega F."/>
            <person name="Rodrigues L."/>
            <person name="Saibo N.J.M."/>
            <person name="Varela M.C."/>
            <person name="Egas C."/>
            <person name="Matos J."/>
            <person name="Miguel C.M."/>
            <person name="Oliveira M.M."/>
            <person name="Ricardo C.P."/>
            <person name="Goncalves S."/>
        </authorList>
    </citation>
    <scope>NUCLEOTIDE SEQUENCE [LARGE SCALE GENOMIC DNA]</scope>
    <source>
        <strain evidence="2">cv. HL8</strain>
    </source>
</reference>
<protein>
    <submittedName>
        <fullName evidence="1">Uncharacterized protein</fullName>
    </submittedName>
</protein>
<evidence type="ECO:0000313" key="2">
    <source>
        <dbReference type="Proteomes" id="UP000237347"/>
    </source>
</evidence>
<dbReference type="AlphaFoldDB" id="A0AAW0LXD7"/>
<dbReference type="EMBL" id="PKMF04000041">
    <property type="protein sequence ID" value="KAK7855862.1"/>
    <property type="molecule type" value="Genomic_DNA"/>
</dbReference>
<name>A0AAW0LXD7_QUESU</name>